<dbReference type="PANTHER" id="PTHR47739">
    <property type="entry name" value="TRNA1(VAL) (ADENINE(37)-N6)-METHYLTRANSFERASE"/>
    <property type="match status" value="1"/>
</dbReference>
<organism evidence="5 6">
    <name type="scientific">Hoeflea alexandrii</name>
    <dbReference type="NCBI Taxonomy" id="288436"/>
    <lineage>
        <taxon>Bacteria</taxon>
        <taxon>Pseudomonadati</taxon>
        <taxon>Pseudomonadota</taxon>
        <taxon>Alphaproteobacteria</taxon>
        <taxon>Hyphomicrobiales</taxon>
        <taxon>Rhizobiaceae</taxon>
        <taxon>Hoeflea</taxon>
    </lineage>
</organism>
<evidence type="ECO:0000256" key="2">
    <source>
        <dbReference type="ARBA" id="ARBA00022691"/>
    </source>
</evidence>
<feature type="domain" description="Methyltransferase small" evidence="4">
    <location>
        <begin position="61"/>
        <end position="227"/>
    </location>
</feature>
<keyword evidence="1 5" id="KW-0808">Transferase</keyword>
<gene>
    <name evidence="5" type="ORF">GTW23_15395</name>
</gene>
<evidence type="ECO:0000256" key="3">
    <source>
        <dbReference type="SAM" id="MobiDB-lite"/>
    </source>
</evidence>
<keyword evidence="2" id="KW-0949">S-adenosyl-L-methionine</keyword>
<dbReference type="EMBL" id="JAAAML010000003">
    <property type="protein sequence ID" value="MCO6409566.1"/>
    <property type="molecule type" value="Genomic_DNA"/>
</dbReference>
<dbReference type="InterPro" id="IPR002052">
    <property type="entry name" value="DNA_methylase_N6_adenine_CS"/>
</dbReference>
<dbReference type="PROSITE" id="PS00092">
    <property type="entry name" value="N6_MTASE"/>
    <property type="match status" value="1"/>
</dbReference>
<evidence type="ECO:0000256" key="1">
    <source>
        <dbReference type="ARBA" id="ARBA00022603"/>
    </source>
</evidence>
<dbReference type="InterPro" id="IPR050210">
    <property type="entry name" value="tRNA_Adenine-N(6)_MTase"/>
</dbReference>
<dbReference type="RefSeq" id="WP_152009647.1">
    <property type="nucleotide sequence ID" value="NZ_JAAAML010000003.1"/>
</dbReference>
<evidence type="ECO:0000313" key="6">
    <source>
        <dbReference type="Proteomes" id="UP001320715"/>
    </source>
</evidence>
<keyword evidence="1 5" id="KW-0489">Methyltransferase</keyword>
<feature type="compositionally biased region" description="Low complexity" evidence="3">
    <location>
        <begin position="20"/>
        <end position="33"/>
    </location>
</feature>
<dbReference type="InterPro" id="IPR007848">
    <property type="entry name" value="Small_mtfrase_dom"/>
</dbReference>
<keyword evidence="6" id="KW-1185">Reference proteome</keyword>
<reference evidence="5 6" key="1">
    <citation type="submission" date="2020-01" db="EMBL/GenBank/DDBJ databases">
        <title>Genomes of bacteria type strains.</title>
        <authorList>
            <person name="Chen J."/>
            <person name="Zhu S."/>
            <person name="Yang J."/>
        </authorList>
    </citation>
    <scope>NUCLEOTIDE SEQUENCE [LARGE SCALE GENOMIC DNA]</scope>
    <source>
        <strain evidence="5 6">DSM 16655</strain>
    </source>
</reference>
<dbReference type="Proteomes" id="UP001320715">
    <property type="component" value="Unassembled WGS sequence"/>
</dbReference>
<dbReference type="GO" id="GO:0008168">
    <property type="term" value="F:methyltransferase activity"/>
    <property type="evidence" value="ECO:0007669"/>
    <property type="project" value="UniProtKB-KW"/>
</dbReference>
<name>A0ABT1CW37_9HYPH</name>
<protein>
    <submittedName>
        <fullName evidence="5">Methyltransferase</fullName>
    </submittedName>
</protein>
<proteinExistence type="predicted"/>
<feature type="region of interest" description="Disordered" evidence="3">
    <location>
        <begin position="1"/>
        <end position="33"/>
    </location>
</feature>
<accession>A0ABT1CW37</accession>
<evidence type="ECO:0000259" key="4">
    <source>
        <dbReference type="Pfam" id="PF05175"/>
    </source>
</evidence>
<dbReference type="CDD" id="cd02440">
    <property type="entry name" value="AdoMet_MTases"/>
    <property type="match status" value="1"/>
</dbReference>
<dbReference type="PANTHER" id="PTHR47739:SF1">
    <property type="entry name" value="TRNA1(VAL) (ADENINE(37)-N6)-METHYLTRANSFERASE"/>
    <property type="match status" value="1"/>
</dbReference>
<sequence length="294" mass="30887">MTVTRAPENSRPDPGRGRSAAEPPAASQPGAPSGYTVDAFHNGAFHLVQPVGTGHRVGMDAMLLAATVPGSASGVLADLGAGAGGAGLAAISRLPQLNVVLIERSPIMADCARRSLALDENARLAPRVRVIEADVTLQGSQRRAAGLADHAFDYVILNPPFNAAADRQAPDALRAQAHAMDSDDLFERWLRTAAAILKPGGQVSIIARPHSTGEILAALGKRFGGAEITPVIPRPGDDAIRILLTAIKGSRARLSMRDRILIHQGAERAFSEQMDDLANGRAGWPRRTAIQPAN</sequence>
<dbReference type="GO" id="GO:0032259">
    <property type="term" value="P:methylation"/>
    <property type="evidence" value="ECO:0007669"/>
    <property type="project" value="UniProtKB-KW"/>
</dbReference>
<comment type="caution">
    <text evidence="5">The sequence shown here is derived from an EMBL/GenBank/DDBJ whole genome shotgun (WGS) entry which is preliminary data.</text>
</comment>
<evidence type="ECO:0000313" key="5">
    <source>
        <dbReference type="EMBL" id="MCO6409566.1"/>
    </source>
</evidence>
<dbReference type="Pfam" id="PF05175">
    <property type="entry name" value="MTS"/>
    <property type="match status" value="1"/>
</dbReference>
<dbReference type="Gene3D" id="3.40.50.150">
    <property type="entry name" value="Vaccinia Virus protein VP39"/>
    <property type="match status" value="1"/>
</dbReference>
<dbReference type="InterPro" id="IPR029063">
    <property type="entry name" value="SAM-dependent_MTases_sf"/>
</dbReference>
<dbReference type="SUPFAM" id="SSF53335">
    <property type="entry name" value="S-adenosyl-L-methionine-dependent methyltransferases"/>
    <property type="match status" value="1"/>
</dbReference>